<evidence type="ECO:0000313" key="2">
    <source>
        <dbReference type="EMBL" id="SUZ79833.1"/>
    </source>
</evidence>
<accession>A0A381QQJ2</accession>
<evidence type="ECO:0000256" key="1">
    <source>
        <dbReference type="SAM" id="Phobius"/>
    </source>
</evidence>
<protein>
    <recommendedName>
        <fullName evidence="3">GspL cytoplasmic actin-ATPase-like domain-containing protein</fullName>
    </recommendedName>
</protein>
<sequence>MTQYQQQLMDYLPPTMRNLLKGGSRGELLKKVNATLLVFDQCIAHVESGRSTQFRENTEYLDPSQLAVACKSLLSEQQKEPSVLLLLPPDEFVATRQAMPGIGKDNLVSAMKLQSENVLPTFTDSVALAVNPKSADEGVEHTALWVTNERLMELFDAFQRQDIFLVAIKPRVLNIEDSSTDCFIDEDQNCVTAVNVIDGVISNWLHVNKLDFEDEPYVQQWQQKVVENNALLKSEYTSSEAYLSGSNNHSNEVYTFFPSGALSARHRVERGRNMLIGLAIIAILILLSVIPFIGQSIELTGLVASLEAQRDLSGGARQDQAVAINFENEWGPINDFPLQQIRESMFTLQSVLSPDRLSSLEISEGLVRIQGISQDPQALLERLEQNPMFAEVAFSRATNNNRYYIDLRLSTVNFEAYMVRYFPDE</sequence>
<organism evidence="2">
    <name type="scientific">marine metagenome</name>
    <dbReference type="NCBI Taxonomy" id="408172"/>
    <lineage>
        <taxon>unclassified sequences</taxon>
        <taxon>metagenomes</taxon>
        <taxon>ecological metagenomes</taxon>
    </lineage>
</organism>
<keyword evidence="1" id="KW-1133">Transmembrane helix</keyword>
<name>A0A381QQJ2_9ZZZZ</name>
<proteinExistence type="predicted"/>
<keyword evidence="1" id="KW-0812">Transmembrane</keyword>
<keyword evidence="1" id="KW-0472">Membrane</keyword>
<evidence type="ECO:0008006" key="3">
    <source>
        <dbReference type="Google" id="ProtNLM"/>
    </source>
</evidence>
<dbReference type="EMBL" id="UINC01001403">
    <property type="protein sequence ID" value="SUZ79833.1"/>
    <property type="molecule type" value="Genomic_DNA"/>
</dbReference>
<feature type="transmembrane region" description="Helical" evidence="1">
    <location>
        <begin position="275"/>
        <end position="294"/>
    </location>
</feature>
<dbReference type="Gene3D" id="3.30.420.380">
    <property type="match status" value="1"/>
</dbReference>
<reference evidence="2" key="1">
    <citation type="submission" date="2018-05" db="EMBL/GenBank/DDBJ databases">
        <authorList>
            <person name="Lanie J.A."/>
            <person name="Ng W.-L."/>
            <person name="Kazmierczak K.M."/>
            <person name="Andrzejewski T.M."/>
            <person name="Davidsen T.M."/>
            <person name="Wayne K.J."/>
            <person name="Tettelin H."/>
            <person name="Glass J.I."/>
            <person name="Rusch D."/>
            <person name="Podicherti R."/>
            <person name="Tsui H.-C.T."/>
            <person name="Winkler M.E."/>
        </authorList>
    </citation>
    <scope>NUCLEOTIDE SEQUENCE</scope>
</reference>
<dbReference type="AlphaFoldDB" id="A0A381QQJ2"/>
<gene>
    <name evidence="2" type="ORF">METZ01_LOCUS32687</name>
</gene>